<dbReference type="PANTHER" id="PTHR36787">
    <property type="entry name" value="TRANSMEMBRANE PROTEIN"/>
    <property type="match status" value="1"/>
</dbReference>
<keyword evidence="3" id="KW-1185">Reference proteome</keyword>
<gene>
    <name evidence="2" type="ORF">E2562_034882</name>
</gene>
<evidence type="ECO:0000313" key="2">
    <source>
        <dbReference type="EMBL" id="KAF0894146.1"/>
    </source>
</evidence>
<proteinExistence type="predicted"/>
<dbReference type="OrthoDB" id="21589at2759"/>
<dbReference type="EMBL" id="SPHZ02000011">
    <property type="protein sequence ID" value="KAF0894146.1"/>
    <property type="molecule type" value="Genomic_DNA"/>
</dbReference>
<dbReference type="Proteomes" id="UP000479710">
    <property type="component" value="Unassembled WGS sequence"/>
</dbReference>
<organism evidence="2 3">
    <name type="scientific">Oryza meyeriana var. granulata</name>
    <dbReference type="NCBI Taxonomy" id="110450"/>
    <lineage>
        <taxon>Eukaryota</taxon>
        <taxon>Viridiplantae</taxon>
        <taxon>Streptophyta</taxon>
        <taxon>Embryophyta</taxon>
        <taxon>Tracheophyta</taxon>
        <taxon>Spermatophyta</taxon>
        <taxon>Magnoliopsida</taxon>
        <taxon>Liliopsida</taxon>
        <taxon>Poales</taxon>
        <taxon>Poaceae</taxon>
        <taxon>BOP clade</taxon>
        <taxon>Oryzoideae</taxon>
        <taxon>Oryzeae</taxon>
        <taxon>Oryzinae</taxon>
        <taxon>Oryza</taxon>
        <taxon>Oryza meyeriana</taxon>
    </lineage>
</organism>
<feature type="region of interest" description="Disordered" evidence="1">
    <location>
        <begin position="1"/>
        <end position="36"/>
    </location>
</feature>
<evidence type="ECO:0000256" key="1">
    <source>
        <dbReference type="SAM" id="MobiDB-lite"/>
    </source>
</evidence>
<protein>
    <submittedName>
        <fullName evidence="2">Uncharacterized protein</fullName>
    </submittedName>
</protein>
<accession>A0A6G1C1Z8</accession>
<dbReference type="AlphaFoldDB" id="A0A6G1C1Z8"/>
<sequence>MAEAEAQTQSRAQPSAAPPAAAEAAGEPIGYPQNGATDGAPLMFPVMYPMLMTGMHAQQTLDDQSQGPGIYAIQQNQFMGSTLMPLTYRIPTREEMWNKVRKGFEI</sequence>
<reference evidence="2 3" key="1">
    <citation type="submission" date="2019-11" db="EMBL/GenBank/DDBJ databases">
        <title>Whole genome sequence of Oryza granulata.</title>
        <authorList>
            <person name="Li W."/>
        </authorList>
    </citation>
    <scope>NUCLEOTIDE SEQUENCE [LARGE SCALE GENOMIC DNA]</scope>
    <source>
        <strain evidence="3">cv. Menghai</strain>
        <tissue evidence="2">Leaf</tissue>
    </source>
</reference>
<evidence type="ECO:0000313" key="3">
    <source>
        <dbReference type="Proteomes" id="UP000479710"/>
    </source>
</evidence>
<name>A0A6G1C1Z8_9ORYZ</name>
<feature type="compositionally biased region" description="Low complexity" evidence="1">
    <location>
        <begin position="1"/>
        <end position="25"/>
    </location>
</feature>
<comment type="caution">
    <text evidence="2">The sequence shown here is derived from an EMBL/GenBank/DDBJ whole genome shotgun (WGS) entry which is preliminary data.</text>
</comment>